<dbReference type="InterPro" id="IPR036249">
    <property type="entry name" value="Thioredoxin-like_sf"/>
</dbReference>
<comment type="catalytic activity">
    <reaction evidence="3">
        <text>RX + glutathione = an S-substituted glutathione + a halide anion + H(+)</text>
        <dbReference type="Rhea" id="RHEA:16437"/>
        <dbReference type="ChEBI" id="CHEBI:15378"/>
        <dbReference type="ChEBI" id="CHEBI:16042"/>
        <dbReference type="ChEBI" id="CHEBI:17792"/>
        <dbReference type="ChEBI" id="CHEBI:57925"/>
        <dbReference type="ChEBI" id="CHEBI:90779"/>
        <dbReference type="EC" id="2.5.1.18"/>
    </reaction>
</comment>
<dbReference type="EC" id="2.5.1.18" evidence="1"/>
<feature type="domain" description="GST C-terminal" evidence="5">
    <location>
        <begin position="84"/>
        <end position="204"/>
    </location>
</feature>
<dbReference type="STRING" id="395493.BegalDRAFT_2112"/>
<evidence type="ECO:0000259" key="5">
    <source>
        <dbReference type="PROSITE" id="PS50405"/>
    </source>
</evidence>
<dbReference type="InterPro" id="IPR050983">
    <property type="entry name" value="GST_Omega/HSP26"/>
</dbReference>
<evidence type="ECO:0000259" key="4">
    <source>
        <dbReference type="PROSITE" id="PS50404"/>
    </source>
</evidence>
<dbReference type="SFLD" id="SFLDS00019">
    <property type="entry name" value="Glutathione_Transferase_(cytos"/>
    <property type="match status" value="1"/>
</dbReference>
<dbReference type="PROSITE" id="PS50404">
    <property type="entry name" value="GST_NTER"/>
    <property type="match status" value="1"/>
</dbReference>
<dbReference type="PANTHER" id="PTHR43968">
    <property type="match status" value="1"/>
</dbReference>
<dbReference type="SUPFAM" id="SSF47616">
    <property type="entry name" value="GST C-terminal domain-like"/>
    <property type="match status" value="1"/>
</dbReference>
<dbReference type="RefSeq" id="WP_002689824.1">
    <property type="nucleotide sequence ID" value="NZ_JH600070.1"/>
</dbReference>
<dbReference type="PROSITE" id="PS50405">
    <property type="entry name" value="GST_CTER"/>
    <property type="match status" value="1"/>
</dbReference>
<evidence type="ECO:0000313" key="6">
    <source>
        <dbReference type="EMBL" id="EIJ42977.1"/>
    </source>
</evidence>
<dbReference type="Pfam" id="PF13409">
    <property type="entry name" value="GST_N_2"/>
    <property type="match status" value="1"/>
</dbReference>
<dbReference type="SFLD" id="SFLDG00358">
    <property type="entry name" value="Main_(cytGST)"/>
    <property type="match status" value="1"/>
</dbReference>
<keyword evidence="7" id="KW-1185">Reference proteome</keyword>
<dbReference type="InterPro" id="IPR045073">
    <property type="entry name" value="Omega/Tau-like"/>
</dbReference>
<evidence type="ECO:0000313" key="7">
    <source>
        <dbReference type="Proteomes" id="UP000005744"/>
    </source>
</evidence>
<protein>
    <recommendedName>
        <fullName evidence="1">glutathione transferase</fullName>
        <ecNumber evidence="1">2.5.1.18</ecNumber>
    </recommendedName>
</protein>
<dbReference type="SFLD" id="SFLDG01152">
    <property type="entry name" value="Main.3:_Omega-_and_Tau-like"/>
    <property type="match status" value="1"/>
</dbReference>
<dbReference type="AlphaFoldDB" id="I3CH84"/>
<sequence length="216" mass="24540">MQPLELISFKLCPFVQRSVITLLHKKIPFNIQYIELDNPPDWFLAISPLGKVPVLKAEGQILFESAVINEYLDEITPPSLHPATAIRKAHNRAWIEFGSNLLISQYLLATAKTPEAVETQQNDVLAKLTILERELNHTPYFNGENLSLVDTAFAPIFMRTALLSRYLSIDIYQKTPKVRTWANALLAVEAVQQSVVTNFPELFIDFLKKSNSYLVQ</sequence>
<proteinExistence type="predicted"/>
<evidence type="ECO:0000256" key="1">
    <source>
        <dbReference type="ARBA" id="ARBA00012452"/>
    </source>
</evidence>
<dbReference type="Gene3D" id="3.40.30.10">
    <property type="entry name" value="Glutaredoxin"/>
    <property type="match status" value="1"/>
</dbReference>
<dbReference type="PANTHER" id="PTHR43968:SF6">
    <property type="entry name" value="GLUTATHIONE S-TRANSFERASE OMEGA"/>
    <property type="match status" value="1"/>
</dbReference>
<evidence type="ECO:0000256" key="3">
    <source>
        <dbReference type="ARBA" id="ARBA00047960"/>
    </source>
</evidence>
<dbReference type="GO" id="GO:0005737">
    <property type="term" value="C:cytoplasm"/>
    <property type="evidence" value="ECO:0007669"/>
    <property type="project" value="TreeGrafter"/>
</dbReference>
<dbReference type="OrthoDB" id="9782992at2"/>
<dbReference type="InterPro" id="IPR004045">
    <property type="entry name" value="Glutathione_S-Trfase_N"/>
</dbReference>
<keyword evidence="2 6" id="KW-0808">Transferase</keyword>
<evidence type="ECO:0000256" key="2">
    <source>
        <dbReference type="ARBA" id="ARBA00022679"/>
    </source>
</evidence>
<feature type="domain" description="GST N-terminal" evidence="4">
    <location>
        <begin position="2"/>
        <end position="80"/>
    </location>
</feature>
<dbReference type="Proteomes" id="UP000005744">
    <property type="component" value="Unassembled WGS sequence"/>
</dbReference>
<name>I3CH84_9GAMM</name>
<dbReference type="SUPFAM" id="SSF52833">
    <property type="entry name" value="Thioredoxin-like"/>
    <property type="match status" value="1"/>
</dbReference>
<dbReference type="InterPro" id="IPR040079">
    <property type="entry name" value="Glutathione_S-Trfase"/>
</dbReference>
<dbReference type="InterPro" id="IPR036282">
    <property type="entry name" value="Glutathione-S-Trfase_C_sf"/>
</dbReference>
<organism evidence="6 7">
    <name type="scientific">Beggiatoa alba B18LD</name>
    <dbReference type="NCBI Taxonomy" id="395493"/>
    <lineage>
        <taxon>Bacteria</taxon>
        <taxon>Pseudomonadati</taxon>
        <taxon>Pseudomonadota</taxon>
        <taxon>Gammaproteobacteria</taxon>
        <taxon>Thiotrichales</taxon>
        <taxon>Thiotrichaceae</taxon>
        <taxon>Beggiatoa</taxon>
    </lineage>
</organism>
<dbReference type="EMBL" id="JH600070">
    <property type="protein sequence ID" value="EIJ42977.1"/>
    <property type="molecule type" value="Genomic_DNA"/>
</dbReference>
<dbReference type="InterPro" id="IPR010987">
    <property type="entry name" value="Glutathione-S-Trfase_C-like"/>
</dbReference>
<dbReference type="HOGENOM" id="CLU_011226_9_3_6"/>
<dbReference type="CDD" id="cd00299">
    <property type="entry name" value="GST_C_family"/>
    <property type="match status" value="1"/>
</dbReference>
<reference evidence="6 7" key="1">
    <citation type="submission" date="2011-11" db="EMBL/GenBank/DDBJ databases">
        <title>Improved High-Quality Draft sequence of Beggiatoa alba B18lD.</title>
        <authorList>
            <consortium name="US DOE Joint Genome Institute"/>
            <person name="Lucas S."/>
            <person name="Han J."/>
            <person name="Lapidus A."/>
            <person name="Cheng J.-F."/>
            <person name="Goodwin L."/>
            <person name="Pitluck S."/>
            <person name="Peters L."/>
            <person name="Mikhailova N."/>
            <person name="Held B."/>
            <person name="Detter J.C."/>
            <person name="Han C."/>
            <person name="Tapia R."/>
            <person name="Land M."/>
            <person name="Hauser L."/>
            <person name="Kyrpides N."/>
            <person name="Ivanova N."/>
            <person name="Pagani I."/>
            <person name="Samuel K."/>
            <person name="Teske A."/>
            <person name="Mueller J."/>
            <person name="Woyke T."/>
        </authorList>
    </citation>
    <scope>NUCLEOTIDE SEQUENCE [LARGE SCALE GENOMIC DNA]</scope>
    <source>
        <strain evidence="6 7">B18LD</strain>
    </source>
</reference>
<dbReference type="Pfam" id="PF13410">
    <property type="entry name" value="GST_C_2"/>
    <property type="match status" value="1"/>
</dbReference>
<dbReference type="GO" id="GO:0004364">
    <property type="term" value="F:glutathione transferase activity"/>
    <property type="evidence" value="ECO:0007669"/>
    <property type="project" value="UniProtKB-EC"/>
</dbReference>
<dbReference type="eggNOG" id="COG0625">
    <property type="taxonomic scope" value="Bacteria"/>
</dbReference>
<dbReference type="Gene3D" id="1.20.1050.10">
    <property type="match status" value="1"/>
</dbReference>
<gene>
    <name evidence="6" type="ORF">BegalDRAFT_2112</name>
</gene>
<accession>I3CH84</accession>